<organism evidence="5 6">
    <name type="scientific">Penicillium daleae</name>
    <dbReference type="NCBI Taxonomy" id="63821"/>
    <lineage>
        <taxon>Eukaryota</taxon>
        <taxon>Fungi</taxon>
        <taxon>Dikarya</taxon>
        <taxon>Ascomycota</taxon>
        <taxon>Pezizomycotina</taxon>
        <taxon>Eurotiomycetes</taxon>
        <taxon>Eurotiomycetidae</taxon>
        <taxon>Eurotiales</taxon>
        <taxon>Aspergillaceae</taxon>
        <taxon>Penicillium</taxon>
    </lineage>
</organism>
<dbReference type="InterPro" id="IPR052073">
    <property type="entry name" value="Amide_Lactam_Regulators"/>
</dbReference>
<evidence type="ECO:0000256" key="3">
    <source>
        <dbReference type="ARBA" id="ARBA00023125"/>
    </source>
</evidence>
<dbReference type="GeneID" id="81605219"/>
<reference evidence="5" key="2">
    <citation type="journal article" date="2023" name="IMA Fungus">
        <title>Comparative genomic study of the Penicillium genus elucidates a diverse pangenome and 15 lateral gene transfer events.</title>
        <authorList>
            <person name="Petersen C."/>
            <person name="Sorensen T."/>
            <person name="Nielsen M.R."/>
            <person name="Sondergaard T.E."/>
            <person name="Sorensen J.L."/>
            <person name="Fitzpatrick D.A."/>
            <person name="Frisvad J.C."/>
            <person name="Nielsen K.L."/>
        </authorList>
    </citation>
    <scope>NUCLEOTIDE SEQUENCE</scope>
    <source>
        <strain evidence="5">IBT 16125</strain>
    </source>
</reference>
<evidence type="ECO:0000313" key="5">
    <source>
        <dbReference type="EMBL" id="KAJ5432438.1"/>
    </source>
</evidence>
<keyword evidence="6" id="KW-1185">Reference proteome</keyword>
<reference evidence="5" key="1">
    <citation type="submission" date="2022-12" db="EMBL/GenBank/DDBJ databases">
        <authorList>
            <person name="Petersen C."/>
        </authorList>
    </citation>
    <scope>NUCLEOTIDE SEQUENCE</scope>
    <source>
        <strain evidence="5">IBT 16125</strain>
    </source>
</reference>
<keyword evidence="3" id="KW-0238">DNA-binding</keyword>
<sequence length="270" mass="30228">MDASDEQELDIPTFEELVKSADCWNTRPELLDSLELFHHAILILATRSQHLQGRSASRISTIRQSQSILTIAALYRTRRVEELLPISMSAYSLSLAFSVTYCHMKEAKLSSAQLVAKDNLAIFHRCLRSLSSIWWLAAVVMRLGKHALENTHQQLVEEQEYKLAAHYEPEPESTTGAERLSGENADFHEELRAGRGVFVNPSGTSENLSSSDGGLSAPAFSEDLDHLFEKYDLSSAEEGYFDTFFQNFLDVNFPSSLGEQYLEGKAGFIA</sequence>
<keyword evidence="1" id="KW-0862">Zinc</keyword>
<evidence type="ECO:0008006" key="7">
    <source>
        <dbReference type="Google" id="ProtNLM"/>
    </source>
</evidence>
<dbReference type="AlphaFoldDB" id="A0AAD6BU96"/>
<dbReference type="PANTHER" id="PTHR47171">
    <property type="entry name" value="FARA-RELATED"/>
    <property type="match status" value="1"/>
</dbReference>
<protein>
    <recommendedName>
        <fullName evidence="7">Transcription factor domain-containing protein</fullName>
    </recommendedName>
</protein>
<name>A0AAD6BU96_9EURO</name>
<dbReference type="PANTHER" id="PTHR47171:SF6">
    <property type="entry name" value="SPECIFIC TRANSCRIPTION FACTOR, PUTATIVE (AFU_ORTHOLOGUE AFUA_2G06130)-RELATED"/>
    <property type="match status" value="1"/>
</dbReference>
<gene>
    <name evidence="5" type="ORF">N7458_011594</name>
</gene>
<evidence type="ECO:0000313" key="6">
    <source>
        <dbReference type="Proteomes" id="UP001213681"/>
    </source>
</evidence>
<dbReference type="Proteomes" id="UP001213681">
    <property type="component" value="Unassembled WGS sequence"/>
</dbReference>
<dbReference type="RefSeq" id="XP_056759730.1">
    <property type="nucleotide sequence ID" value="XM_056914976.1"/>
</dbReference>
<evidence type="ECO:0000256" key="2">
    <source>
        <dbReference type="ARBA" id="ARBA00023015"/>
    </source>
</evidence>
<accession>A0AAD6BU96</accession>
<evidence type="ECO:0000256" key="1">
    <source>
        <dbReference type="ARBA" id="ARBA00022833"/>
    </source>
</evidence>
<keyword evidence="2" id="KW-0805">Transcription regulation</keyword>
<comment type="caution">
    <text evidence="5">The sequence shown here is derived from an EMBL/GenBank/DDBJ whole genome shotgun (WGS) entry which is preliminary data.</text>
</comment>
<keyword evidence="4" id="KW-0804">Transcription</keyword>
<dbReference type="EMBL" id="JAPVEA010000009">
    <property type="protein sequence ID" value="KAJ5432438.1"/>
    <property type="molecule type" value="Genomic_DNA"/>
</dbReference>
<proteinExistence type="predicted"/>
<evidence type="ECO:0000256" key="4">
    <source>
        <dbReference type="ARBA" id="ARBA00023163"/>
    </source>
</evidence>
<dbReference type="GO" id="GO:0003677">
    <property type="term" value="F:DNA binding"/>
    <property type="evidence" value="ECO:0007669"/>
    <property type="project" value="UniProtKB-KW"/>
</dbReference>